<dbReference type="EMBL" id="BMAT01000589">
    <property type="protein sequence ID" value="GFR68992.1"/>
    <property type="molecule type" value="Genomic_DNA"/>
</dbReference>
<gene>
    <name evidence="1" type="ORF">ElyMa_000292100</name>
</gene>
<protein>
    <submittedName>
        <fullName evidence="1">Uncharacterized protein</fullName>
    </submittedName>
</protein>
<dbReference type="AlphaFoldDB" id="A0AAV4F6I1"/>
<name>A0AAV4F6I1_9GAST</name>
<sequence>MFDDAILLLVARKEHNKNLSGSHRVSFTSKPELRLLRAPSSVSAAKILVLSSSTRTEANTGVTIFTADHSSPEVNKPTLSARVDSTG</sequence>
<keyword evidence="2" id="KW-1185">Reference proteome</keyword>
<proteinExistence type="predicted"/>
<accession>A0AAV4F6I1</accession>
<comment type="caution">
    <text evidence="1">The sequence shown here is derived from an EMBL/GenBank/DDBJ whole genome shotgun (WGS) entry which is preliminary data.</text>
</comment>
<dbReference type="Proteomes" id="UP000762676">
    <property type="component" value="Unassembled WGS sequence"/>
</dbReference>
<evidence type="ECO:0000313" key="1">
    <source>
        <dbReference type="EMBL" id="GFR68992.1"/>
    </source>
</evidence>
<reference evidence="1 2" key="1">
    <citation type="journal article" date="2021" name="Elife">
        <title>Chloroplast acquisition without the gene transfer in kleptoplastic sea slugs, Plakobranchus ocellatus.</title>
        <authorList>
            <person name="Maeda T."/>
            <person name="Takahashi S."/>
            <person name="Yoshida T."/>
            <person name="Shimamura S."/>
            <person name="Takaki Y."/>
            <person name="Nagai Y."/>
            <person name="Toyoda A."/>
            <person name="Suzuki Y."/>
            <person name="Arimoto A."/>
            <person name="Ishii H."/>
            <person name="Satoh N."/>
            <person name="Nishiyama T."/>
            <person name="Hasebe M."/>
            <person name="Maruyama T."/>
            <person name="Minagawa J."/>
            <person name="Obokata J."/>
            <person name="Shigenobu S."/>
        </authorList>
    </citation>
    <scope>NUCLEOTIDE SEQUENCE [LARGE SCALE GENOMIC DNA]</scope>
</reference>
<organism evidence="1 2">
    <name type="scientific">Elysia marginata</name>
    <dbReference type="NCBI Taxonomy" id="1093978"/>
    <lineage>
        <taxon>Eukaryota</taxon>
        <taxon>Metazoa</taxon>
        <taxon>Spiralia</taxon>
        <taxon>Lophotrochozoa</taxon>
        <taxon>Mollusca</taxon>
        <taxon>Gastropoda</taxon>
        <taxon>Heterobranchia</taxon>
        <taxon>Euthyneura</taxon>
        <taxon>Panpulmonata</taxon>
        <taxon>Sacoglossa</taxon>
        <taxon>Placobranchoidea</taxon>
        <taxon>Plakobranchidae</taxon>
        <taxon>Elysia</taxon>
    </lineage>
</organism>
<evidence type="ECO:0000313" key="2">
    <source>
        <dbReference type="Proteomes" id="UP000762676"/>
    </source>
</evidence>